<dbReference type="OrthoDB" id="6409159at2759"/>
<dbReference type="EnsemblMetazoa" id="XM_019998801.1">
    <property type="protein sequence ID" value="XP_019854360.1"/>
    <property type="gene ID" value="LOC109583447"/>
</dbReference>
<name>A0A1X7UHC5_AMPQE</name>
<feature type="chain" id="PRO_5012327042" description="MD-2-related lipid-recognition domain-containing protein" evidence="1">
    <location>
        <begin position="22"/>
        <end position="140"/>
    </location>
</feature>
<dbReference type="Proteomes" id="UP000007879">
    <property type="component" value="Unassembled WGS sequence"/>
</dbReference>
<organism evidence="3">
    <name type="scientific">Amphimedon queenslandica</name>
    <name type="common">Sponge</name>
    <dbReference type="NCBI Taxonomy" id="400682"/>
    <lineage>
        <taxon>Eukaryota</taxon>
        <taxon>Metazoa</taxon>
        <taxon>Porifera</taxon>
        <taxon>Demospongiae</taxon>
        <taxon>Heteroscleromorpha</taxon>
        <taxon>Haplosclerida</taxon>
        <taxon>Niphatidae</taxon>
        <taxon>Amphimedon</taxon>
    </lineage>
</organism>
<proteinExistence type="predicted"/>
<dbReference type="KEGG" id="aqu:109583447"/>
<accession>A0A1X7UHC5</accession>
<reference evidence="3" key="2">
    <citation type="submission" date="2017-05" db="UniProtKB">
        <authorList>
            <consortium name="EnsemblMetazoa"/>
        </authorList>
    </citation>
    <scope>IDENTIFICATION</scope>
</reference>
<gene>
    <name evidence="3" type="primary">109583447</name>
</gene>
<dbReference type="EnsemblMetazoa" id="Aqu2.1.26873_001">
    <property type="protein sequence ID" value="Aqu2.1.26873_001"/>
    <property type="gene ID" value="Aqu2.1.26873"/>
</dbReference>
<dbReference type="SUPFAM" id="SSF81296">
    <property type="entry name" value="E set domains"/>
    <property type="match status" value="1"/>
</dbReference>
<evidence type="ECO:0000256" key="1">
    <source>
        <dbReference type="SAM" id="SignalP"/>
    </source>
</evidence>
<dbReference type="InterPro" id="IPR014756">
    <property type="entry name" value="Ig_E-set"/>
</dbReference>
<protein>
    <recommendedName>
        <fullName evidence="2">MD-2-related lipid-recognition domain-containing protein</fullName>
    </recommendedName>
</protein>
<dbReference type="InterPro" id="IPR003172">
    <property type="entry name" value="ML_dom"/>
</dbReference>
<feature type="domain" description="MD-2-related lipid-recognition" evidence="2">
    <location>
        <begin position="36"/>
        <end position="138"/>
    </location>
</feature>
<evidence type="ECO:0000259" key="2">
    <source>
        <dbReference type="Pfam" id="PF02221"/>
    </source>
</evidence>
<feature type="signal peptide" evidence="1">
    <location>
        <begin position="1"/>
        <end position="21"/>
    </location>
</feature>
<evidence type="ECO:0000313" key="4">
    <source>
        <dbReference type="Proteomes" id="UP000007879"/>
    </source>
</evidence>
<dbReference type="InParanoid" id="A0A1X7UHC5"/>
<reference evidence="4" key="1">
    <citation type="journal article" date="2010" name="Nature">
        <title>The Amphimedon queenslandica genome and the evolution of animal complexity.</title>
        <authorList>
            <person name="Srivastava M."/>
            <person name="Simakov O."/>
            <person name="Chapman J."/>
            <person name="Fahey B."/>
            <person name="Gauthier M.E."/>
            <person name="Mitros T."/>
            <person name="Richards G.S."/>
            <person name="Conaco C."/>
            <person name="Dacre M."/>
            <person name="Hellsten U."/>
            <person name="Larroux C."/>
            <person name="Putnam N.H."/>
            <person name="Stanke M."/>
            <person name="Adamska M."/>
            <person name="Darling A."/>
            <person name="Degnan S.M."/>
            <person name="Oakley T.H."/>
            <person name="Plachetzki D.C."/>
            <person name="Zhai Y."/>
            <person name="Adamski M."/>
            <person name="Calcino A."/>
            <person name="Cummins S.F."/>
            <person name="Goodstein D.M."/>
            <person name="Harris C."/>
            <person name="Jackson D.J."/>
            <person name="Leys S.P."/>
            <person name="Shu S."/>
            <person name="Woodcroft B.J."/>
            <person name="Vervoort M."/>
            <person name="Kosik K.S."/>
            <person name="Manning G."/>
            <person name="Degnan B.M."/>
            <person name="Rokhsar D.S."/>
        </authorList>
    </citation>
    <scope>NUCLEOTIDE SEQUENCE [LARGE SCALE GENOMIC DNA]</scope>
</reference>
<dbReference type="AlphaFoldDB" id="A0A1X7UHC5"/>
<dbReference type="Pfam" id="PF02221">
    <property type="entry name" value="E1_DerP2_DerF2"/>
    <property type="match status" value="1"/>
</dbReference>
<keyword evidence="1" id="KW-0732">Signal</keyword>
<sequence>MAVSGVYQVLSLLVLTKSAHPYDDVGKAELNDHEVFRDCSPSNKFFEVTNRKISPMPIMRGQDFHILAKIEIKEKIEWGILHLMVTYPLCSNMNVTIVDEKLNFCDFCDDALKLYCPIQPGTYYMNDTYQIPEIFWTGLY</sequence>
<keyword evidence="4" id="KW-1185">Reference proteome</keyword>
<evidence type="ECO:0000313" key="3">
    <source>
        <dbReference type="EnsemblMetazoa" id="Aqu2.1.26873_001"/>
    </source>
</evidence>